<dbReference type="EMBL" id="FBWH01000002">
    <property type="protein sequence ID" value="CUX07943.1"/>
    <property type="molecule type" value="Genomic_DNA"/>
</dbReference>
<reference evidence="1 2" key="1">
    <citation type="submission" date="2016-01" db="EMBL/GenBank/DDBJ databases">
        <authorList>
            <person name="Regsiter A."/>
            <person name="william w."/>
        </authorList>
    </citation>
    <scope>NUCLEOTIDE SEQUENCE [LARGE SCALE GENOMIC DNA]</scope>
    <source>
        <strain evidence="1 2">CFBP 6927</strain>
    </source>
</reference>
<dbReference type="Proteomes" id="UP000191812">
    <property type="component" value="Unassembled WGS sequence"/>
</dbReference>
<protein>
    <submittedName>
        <fullName evidence="1">Uncharacterized protein</fullName>
    </submittedName>
</protein>
<keyword evidence="2" id="KW-1185">Reference proteome</keyword>
<accession>A0ABM9VA45</accession>
<organism evidence="1 2">
    <name type="scientific">Agrobacterium genomosp. 13 str. CFBP 6927</name>
    <dbReference type="NCBI Taxonomy" id="1183428"/>
    <lineage>
        <taxon>Bacteria</taxon>
        <taxon>Pseudomonadati</taxon>
        <taxon>Pseudomonadota</taxon>
        <taxon>Alphaproteobacteria</taxon>
        <taxon>Hyphomicrobiales</taxon>
        <taxon>Rhizobiaceae</taxon>
        <taxon>Rhizobium/Agrobacterium group</taxon>
        <taxon>Agrobacterium</taxon>
        <taxon>Agrobacterium tumefaciens complex</taxon>
    </lineage>
</organism>
<sequence length="168" mass="18186">MIAVSDCAKLVVFAETAELAVFWLMDMVTPLAARPRASGRGRTEKGRRAAYDTLHHGDTRLTQGGVDPTALTFRSSGHPAGMDISVMAGLLAYGSKPETPSRHHPLWKPWVSGEMACQWHFVSGSPLTVAGAATNEDFSLSCSLFTFRNARKEPSQDCYPMGGVGSQW</sequence>
<evidence type="ECO:0000313" key="1">
    <source>
        <dbReference type="EMBL" id="CUX07943.1"/>
    </source>
</evidence>
<proteinExistence type="predicted"/>
<evidence type="ECO:0000313" key="2">
    <source>
        <dbReference type="Proteomes" id="UP000191812"/>
    </source>
</evidence>
<comment type="caution">
    <text evidence="1">The sequence shown here is derived from an EMBL/GenBank/DDBJ whole genome shotgun (WGS) entry which is preliminary data.</text>
</comment>
<name>A0ABM9VA45_9HYPH</name>
<gene>
    <name evidence="1" type="ORF">AGR13a_Cc100031</name>
</gene>